<evidence type="ECO:0000256" key="5">
    <source>
        <dbReference type="ARBA" id="ARBA00023242"/>
    </source>
</evidence>
<keyword evidence="1 6" id="KW-0690">Ribosome biogenesis</keyword>
<keyword evidence="2 6" id="KW-0698">rRNA processing</keyword>
<dbReference type="Gene3D" id="2.130.10.10">
    <property type="entry name" value="YVTN repeat-like/Quinoprotein amine dehydrogenase"/>
    <property type="match status" value="1"/>
</dbReference>
<dbReference type="GO" id="GO:0043021">
    <property type="term" value="F:ribonucleoprotein complex binding"/>
    <property type="evidence" value="ECO:0007669"/>
    <property type="project" value="UniProtKB-UniRule"/>
</dbReference>
<dbReference type="PRINTS" id="PR00320">
    <property type="entry name" value="GPROTEINBRPT"/>
</dbReference>
<dbReference type="OrthoDB" id="10251381at2759"/>
<dbReference type="SUPFAM" id="SSF50978">
    <property type="entry name" value="WD40 repeat-like"/>
    <property type="match status" value="1"/>
</dbReference>
<evidence type="ECO:0000256" key="3">
    <source>
        <dbReference type="ARBA" id="ARBA00022574"/>
    </source>
</evidence>
<evidence type="ECO:0000256" key="4">
    <source>
        <dbReference type="ARBA" id="ARBA00022737"/>
    </source>
</evidence>
<comment type="subcellular location">
    <subcellularLocation>
        <location evidence="6">Nucleus</location>
        <location evidence="6">Nucleolus</location>
    </subcellularLocation>
    <subcellularLocation>
        <location evidence="6">Nucleus</location>
        <location evidence="6">Nucleoplasm</location>
    </subcellularLocation>
</comment>
<evidence type="ECO:0000259" key="8">
    <source>
        <dbReference type="Pfam" id="PF08154"/>
    </source>
</evidence>
<dbReference type="InterPro" id="IPR012972">
    <property type="entry name" value="NLE"/>
</dbReference>
<keyword evidence="5 6" id="KW-0539">Nucleus</keyword>
<reference evidence="9 10" key="1">
    <citation type="submission" date="2019-09" db="EMBL/GenBank/DDBJ databases">
        <authorList>
            <person name="Brejova B."/>
        </authorList>
    </citation>
    <scope>NUCLEOTIDE SEQUENCE [LARGE SCALE GENOMIC DNA]</scope>
</reference>
<dbReference type="InterPro" id="IPR001680">
    <property type="entry name" value="WD40_rpt"/>
</dbReference>
<dbReference type="PANTHER" id="PTHR19855:SF11">
    <property type="entry name" value="RIBOSOME BIOGENESIS PROTEIN WDR12"/>
    <property type="match status" value="1"/>
</dbReference>
<dbReference type="Proteomes" id="UP000398389">
    <property type="component" value="Unassembled WGS sequence"/>
</dbReference>
<protein>
    <recommendedName>
        <fullName evidence="6">Ribosome biogenesis protein YTM1</fullName>
    </recommendedName>
</protein>
<dbReference type="GO" id="GO:0070545">
    <property type="term" value="C:PeBoW complex"/>
    <property type="evidence" value="ECO:0007669"/>
    <property type="project" value="TreeGrafter"/>
</dbReference>
<organism evidence="9 10">
    <name type="scientific">Magnusiomyces paraingens</name>
    <dbReference type="NCBI Taxonomy" id="2606893"/>
    <lineage>
        <taxon>Eukaryota</taxon>
        <taxon>Fungi</taxon>
        <taxon>Dikarya</taxon>
        <taxon>Ascomycota</taxon>
        <taxon>Saccharomycotina</taxon>
        <taxon>Dipodascomycetes</taxon>
        <taxon>Dipodascales</taxon>
        <taxon>Dipodascaceae</taxon>
        <taxon>Magnusiomyces</taxon>
    </lineage>
</organism>
<dbReference type="GO" id="GO:0000463">
    <property type="term" value="P:maturation of LSU-rRNA from tricistronic rRNA transcript (SSU-rRNA, 5.8S rRNA, LSU-rRNA)"/>
    <property type="evidence" value="ECO:0007669"/>
    <property type="project" value="UniProtKB-UniRule"/>
</dbReference>
<feature type="repeat" description="WD" evidence="7">
    <location>
        <begin position="235"/>
        <end position="275"/>
    </location>
</feature>
<dbReference type="PROSITE" id="PS50294">
    <property type="entry name" value="WD_REPEATS_REGION"/>
    <property type="match status" value="1"/>
</dbReference>
<evidence type="ECO:0000313" key="10">
    <source>
        <dbReference type="Proteomes" id="UP000398389"/>
    </source>
</evidence>
<gene>
    <name evidence="6" type="primary">YTM1</name>
    <name evidence="9" type="ORF">SAPINGB_P001958</name>
</gene>
<evidence type="ECO:0000256" key="2">
    <source>
        <dbReference type="ARBA" id="ARBA00022552"/>
    </source>
</evidence>
<evidence type="ECO:0000256" key="6">
    <source>
        <dbReference type="HAMAP-Rule" id="MF_03029"/>
    </source>
</evidence>
<evidence type="ECO:0000256" key="1">
    <source>
        <dbReference type="ARBA" id="ARBA00022517"/>
    </source>
</evidence>
<dbReference type="AlphaFoldDB" id="A0A5E8BCL9"/>
<proteinExistence type="inferred from homology"/>
<keyword evidence="10" id="KW-1185">Reference proteome</keyword>
<comment type="subunit">
    <text evidence="6">Component of the NOP7 complex, composed of ERB1, NOP7 and YTM1. Within the NOP7 complex ERB1 appears to interact directly with NOP7 and YTM1. The NOP7 complex also associates with the 66S pre-ribosome.</text>
</comment>
<dbReference type="PANTHER" id="PTHR19855">
    <property type="entry name" value="WD40 REPEAT PROTEIN 12, 37"/>
    <property type="match status" value="1"/>
</dbReference>
<feature type="repeat" description="WD" evidence="7">
    <location>
        <begin position="322"/>
        <end position="367"/>
    </location>
</feature>
<evidence type="ECO:0000313" key="9">
    <source>
        <dbReference type="EMBL" id="VVT48801.1"/>
    </source>
</evidence>
<dbReference type="HAMAP" id="MF_03029">
    <property type="entry name" value="WDR12"/>
    <property type="match status" value="1"/>
</dbReference>
<comment type="similarity">
    <text evidence="6">Belongs to the WD repeat WDR12/YTM1 family.</text>
</comment>
<keyword evidence="4" id="KW-0677">Repeat</keyword>
<dbReference type="SMART" id="SM00320">
    <property type="entry name" value="WD40"/>
    <property type="match status" value="7"/>
</dbReference>
<dbReference type="GO" id="GO:0000466">
    <property type="term" value="P:maturation of 5.8S rRNA from tricistronic rRNA transcript (SSU-rRNA, 5.8S rRNA, LSU-rRNA)"/>
    <property type="evidence" value="ECO:0007669"/>
    <property type="project" value="UniProtKB-UniRule"/>
</dbReference>
<dbReference type="EMBL" id="CABVLU010000002">
    <property type="protein sequence ID" value="VVT48801.1"/>
    <property type="molecule type" value="Genomic_DNA"/>
</dbReference>
<dbReference type="InterPro" id="IPR028599">
    <property type="entry name" value="WDR12/Ytm1"/>
</dbReference>
<evidence type="ECO:0000256" key="7">
    <source>
        <dbReference type="PROSITE-ProRule" id="PRU00221"/>
    </source>
</evidence>
<dbReference type="Pfam" id="PF08154">
    <property type="entry name" value="NLE"/>
    <property type="match status" value="1"/>
</dbReference>
<dbReference type="PROSITE" id="PS00678">
    <property type="entry name" value="WD_REPEATS_1"/>
    <property type="match status" value="1"/>
</dbReference>
<accession>A0A5E8BCL9</accession>
<name>A0A5E8BCL9_9ASCO</name>
<dbReference type="InterPro" id="IPR036322">
    <property type="entry name" value="WD40_repeat_dom_sf"/>
</dbReference>
<dbReference type="CDD" id="cd00200">
    <property type="entry name" value="WD40"/>
    <property type="match status" value="1"/>
</dbReference>
<keyword evidence="3 7" id="KW-0853">WD repeat</keyword>
<dbReference type="GO" id="GO:0030687">
    <property type="term" value="C:preribosome, large subunit precursor"/>
    <property type="evidence" value="ECO:0007669"/>
    <property type="project" value="UniProtKB-UniRule"/>
</dbReference>
<dbReference type="InterPro" id="IPR015943">
    <property type="entry name" value="WD40/YVTN_repeat-like_dom_sf"/>
</dbReference>
<dbReference type="PROSITE" id="PS50082">
    <property type="entry name" value="WD_REPEATS_2"/>
    <property type="match status" value="4"/>
</dbReference>
<sequence>MTTEEDAQQISSTAQVQIRLVTRDERYAVPSVPLYVPVSLKRYGLSEVVNKLLEQGHEDRVAESSLLPGETETEGYQTTPFDFLTDDGKLLRATLAEYLSQRGLSAESSVTLEYTRAILPPSFLASYAHPDWVSAVSIAPETVANTKVSAHAPIASGSYDGIIRLWTAAGSVAHSLVAHNAAIKAVRWTSASSLVSASNDRMLCLWKLKPESNTNDNDDNTVNTITAASSIDALLRGHTDAVNNVSVAPSTLASGAPARGDILSASSDHTVRLWSSDYSTLPVYEAPESASASAKNTASQKRRKLAQASLPAARSRAPLLTLAAHTAPVTAAIFHPAPGHANSVAYSVSLDHTLKTWDLTGAGAVVVSRTTSFPLTCLAALPDLGLLAIGSSARHILLHDPRSGNDAGAGGDSGDAALSKATLTGHTNFVTSIAPSPYSNYVFASSSMDGTVRVWDARAQSSLYVLPRESGQKGLGGVAGVFDVDWAKSIGIVSGGKDNQLQINSSGFTN</sequence>
<dbReference type="InterPro" id="IPR020472">
    <property type="entry name" value="WD40_PAC1"/>
</dbReference>
<dbReference type="Pfam" id="PF00400">
    <property type="entry name" value="WD40"/>
    <property type="match status" value="5"/>
</dbReference>
<dbReference type="InterPro" id="IPR019775">
    <property type="entry name" value="WD40_repeat_CS"/>
</dbReference>
<feature type="repeat" description="WD" evidence="7">
    <location>
        <begin position="423"/>
        <end position="465"/>
    </location>
</feature>
<feature type="domain" description="NLE" evidence="8">
    <location>
        <begin position="16"/>
        <end position="99"/>
    </location>
</feature>
<comment type="function">
    <text evidence="6">Component of the NOP7 complex, which is required for maturation of the 25S and 5.8S ribosomal RNAs and formation of the 60S ribosome.</text>
</comment>
<feature type="repeat" description="WD" evidence="7">
    <location>
        <begin position="176"/>
        <end position="216"/>
    </location>
</feature>
<dbReference type="GO" id="GO:0005654">
    <property type="term" value="C:nucleoplasm"/>
    <property type="evidence" value="ECO:0007669"/>
    <property type="project" value="UniProtKB-SubCell"/>
</dbReference>